<dbReference type="PANTHER" id="PTHR47338:SF20">
    <property type="entry name" value="ZN(II)2CYS6 TRANSCRIPTION FACTOR (EUROFUNG)"/>
    <property type="match status" value="1"/>
</dbReference>
<protein>
    <recommendedName>
        <fullName evidence="8">Transcription factor domain-containing protein</fullName>
    </recommendedName>
</protein>
<keyword evidence="4" id="KW-0804">Transcription</keyword>
<dbReference type="PANTHER" id="PTHR47338">
    <property type="entry name" value="ZN(II)2CYS6 TRANSCRIPTION FACTOR (EUROFUNG)-RELATED"/>
    <property type="match status" value="1"/>
</dbReference>
<dbReference type="EMBL" id="KZ825826">
    <property type="protein sequence ID" value="PYH97259.1"/>
    <property type="molecule type" value="Genomic_DNA"/>
</dbReference>
<gene>
    <name evidence="6" type="ORF">BO71DRAFT_427186</name>
</gene>
<evidence type="ECO:0008006" key="8">
    <source>
        <dbReference type="Google" id="ProtNLM"/>
    </source>
</evidence>
<dbReference type="GO" id="GO:0000981">
    <property type="term" value="F:DNA-binding transcription factor activity, RNA polymerase II-specific"/>
    <property type="evidence" value="ECO:0007669"/>
    <property type="project" value="InterPro"/>
</dbReference>
<keyword evidence="3" id="KW-0805">Transcription regulation</keyword>
<accession>A0A319DIU1</accession>
<evidence type="ECO:0000256" key="4">
    <source>
        <dbReference type="ARBA" id="ARBA00023163"/>
    </source>
</evidence>
<reference evidence="6 7" key="1">
    <citation type="submission" date="2018-02" db="EMBL/GenBank/DDBJ databases">
        <title>The genomes of Aspergillus section Nigri reveals drivers in fungal speciation.</title>
        <authorList>
            <consortium name="DOE Joint Genome Institute"/>
            <person name="Vesth T.C."/>
            <person name="Nybo J."/>
            <person name="Theobald S."/>
            <person name="Brandl J."/>
            <person name="Frisvad J.C."/>
            <person name="Nielsen K.F."/>
            <person name="Lyhne E.K."/>
            <person name="Kogle M.E."/>
            <person name="Kuo A."/>
            <person name="Riley R."/>
            <person name="Clum A."/>
            <person name="Nolan M."/>
            <person name="Lipzen A."/>
            <person name="Salamov A."/>
            <person name="Henrissat B."/>
            <person name="Wiebenga A."/>
            <person name="De vries R.P."/>
            <person name="Grigoriev I.V."/>
            <person name="Mortensen U.H."/>
            <person name="Andersen M.R."/>
            <person name="Baker S.E."/>
        </authorList>
    </citation>
    <scope>NUCLEOTIDE SEQUENCE [LARGE SCALE GENOMIC DNA]</scope>
    <source>
        <strain evidence="6 7">CBS 707.79</strain>
    </source>
</reference>
<dbReference type="STRING" id="1448320.A0A319DIU1"/>
<dbReference type="GO" id="GO:0003677">
    <property type="term" value="F:DNA binding"/>
    <property type="evidence" value="ECO:0007669"/>
    <property type="project" value="InterPro"/>
</dbReference>
<evidence type="ECO:0000256" key="2">
    <source>
        <dbReference type="ARBA" id="ARBA00022723"/>
    </source>
</evidence>
<evidence type="ECO:0000256" key="3">
    <source>
        <dbReference type="ARBA" id="ARBA00023015"/>
    </source>
</evidence>
<sequence length="417" mass="46601">MTPADRIGHQVNRIIQLAGLSQQEISERYFSNFHKWLPIISPRLFRETVTAYDRGLGHPPLDVSVLLLAMCLVTFQPATDSSLTPIAPQGLYGTAKMVFAEAQSIICASSRLLQTGLLIAAYEYANGRPEAAHITMGTCTRIGYVDGLQDSDLAPTDLKARQPSSSVELERFNLWWGVIILERFVLCEVKGSQQRPATEYPSPGALLPTDLDIDEENSHYRLNIQRAGLCMPDERMSSNGNFGRQAEAGFLLDQVLAVRRLPQGDRSRISEFQRLDEHLQGFLTILMSTDTAQIGRDCSGIAPAVRALFLIHQEILQYPPETVDLQWLRYSQSVLGTVANVVVDVARHHKEQIACQNAHADLLPLSCSYTLHLAMKYIQGCMEISGSTERSKDLDYLAELDHEFSNRWNPGSHHERA</sequence>
<dbReference type="GO" id="GO:0008270">
    <property type="term" value="F:zinc ion binding"/>
    <property type="evidence" value="ECO:0007669"/>
    <property type="project" value="InterPro"/>
</dbReference>
<dbReference type="CDD" id="cd12148">
    <property type="entry name" value="fungal_TF_MHR"/>
    <property type="match status" value="1"/>
</dbReference>
<name>A0A319DIU1_9EURO</name>
<evidence type="ECO:0000256" key="1">
    <source>
        <dbReference type="ARBA" id="ARBA00004123"/>
    </source>
</evidence>
<keyword evidence="2" id="KW-0479">Metal-binding</keyword>
<dbReference type="AlphaFoldDB" id="A0A319DIU1"/>
<dbReference type="GO" id="GO:0005634">
    <property type="term" value="C:nucleus"/>
    <property type="evidence" value="ECO:0007669"/>
    <property type="project" value="UniProtKB-SubCell"/>
</dbReference>
<dbReference type="InterPro" id="IPR050815">
    <property type="entry name" value="TF_fung"/>
</dbReference>
<dbReference type="OrthoDB" id="3862662at2759"/>
<comment type="subcellular location">
    <subcellularLocation>
        <location evidence="1">Nucleus</location>
    </subcellularLocation>
</comment>
<keyword evidence="5" id="KW-0539">Nucleus</keyword>
<dbReference type="GO" id="GO:0006351">
    <property type="term" value="P:DNA-templated transcription"/>
    <property type="evidence" value="ECO:0007669"/>
    <property type="project" value="InterPro"/>
</dbReference>
<keyword evidence="7" id="KW-1185">Reference proteome</keyword>
<proteinExistence type="predicted"/>
<evidence type="ECO:0000313" key="6">
    <source>
        <dbReference type="EMBL" id="PYH97259.1"/>
    </source>
</evidence>
<dbReference type="VEuPathDB" id="FungiDB:BO71DRAFT_427186"/>
<evidence type="ECO:0000313" key="7">
    <source>
        <dbReference type="Proteomes" id="UP000247810"/>
    </source>
</evidence>
<organism evidence="6 7">
    <name type="scientific">Aspergillus ellipticus CBS 707.79</name>
    <dbReference type="NCBI Taxonomy" id="1448320"/>
    <lineage>
        <taxon>Eukaryota</taxon>
        <taxon>Fungi</taxon>
        <taxon>Dikarya</taxon>
        <taxon>Ascomycota</taxon>
        <taxon>Pezizomycotina</taxon>
        <taxon>Eurotiomycetes</taxon>
        <taxon>Eurotiomycetidae</taxon>
        <taxon>Eurotiales</taxon>
        <taxon>Aspergillaceae</taxon>
        <taxon>Aspergillus</taxon>
        <taxon>Aspergillus subgen. Circumdati</taxon>
    </lineage>
</organism>
<evidence type="ECO:0000256" key="5">
    <source>
        <dbReference type="ARBA" id="ARBA00023242"/>
    </source>
</evidence>
<dbReference type="Proteomes" id="UP000247810">
    <property type="component" value="Unassembled WGS sequence"/>
</dbReference>